<dbReference type="GO" id="GO:0032259">
    <property type="term" value="P:methylation"/>
    <property type="evidence" value="ECO:0007669"/>
    <property type="project" value="UniProtKB-KW"/>
</dbReference>
<dbReference type="SUPFAM" id="SSF53335">
    <property type="entry name" value="S-adenosyl-L-methionine-dependent methyltransferases"/>
    <property type="match status" value="1"/>
</dbReference>
<dbReference type="NCBIfam" id="TIGR00536">
    <property type="entry name" value="hemK_fam"/>
    <property type="match status" value="1"/>
</dbReference>
<dbReference type="InterPro" id="IPR050320">
    <property type="entry name" value="N5-glutamine_MTase"/>
</dbReference>
<name>A0ABR1YP00_9PEZI</name>
<keyword evidence="1 4" id="KW-0489">Methyltransferase</keyword>
<dbReference type="InterPro" id="IPR029063">
    <property type="entry name" value="SAM-dependent_MTases_sf"/>
</dbReference>
<dbReference type="PANTHER" id="PTHR18895">
    <property type="entry name" value="HEMK METHYLTRANSFERASE"/>
    <property type="match status" value="1"/>
</dbReference>
<protein>
    <submittedName>
        <fullName evidence="4">S-adenosyl-L-methionine-dependent methyltransferase</fullName>
    </submittedName>
</protein>
<dbReference type="EMBL" id="JBBWRZ010000005">
    <property type="protein sequence ID" value="KAK8235178.1"/>
    <property type="molecule type" value="Genomic_DNA"/>
</dbReference>
<accession>A0ABR1YP00</accession>
<keyword evidence="3" id="KW-0949">S-adenosyl-L-methionine</keyword>
<dbReference type="InterPro" id="IPR002052">
    <property type="entry name" value="DNA_methylase_N6_adenine_CS"/>
</dbReference>
<dbReference type="PANTHER" id="PTHR18895:SF74">
    <property type="entry name" value="MTRF1L RELEASE FACTOR GLUTAMINE METHYLTRANSFERASE"/>
    <property type="match status" value="1"/>
</dbReference>
<evidence type="ECO:0000313" key="5">
    <source>
        <dbReference type="Proteomes" id="UP001492380"/>
    </source>
</evidence>
<keyword evidence="2" id="KW-0808">Transferase</keyword>
<dbReference type="Gene3D" id="3.40.50.150">
    <property type="entry name" value="Vaccinia Virus protein VP39"/>
    <property type="match status" value="1"/>
</dbReference>
<sequence length="349" mass="38652">MPRLSPRLIRHAHNANPLLKLLLPVCRDLESARNELRWLQDHAVGLAARSRNAPQTWQTRLQVMVRQRATGKPLQYILGTEYFGDLEIVCRPGVLIPRQDTAASVAHLAHLLQSNDCLPNRLRVLDLCTGSGCIPLLLEHLFSQSGDPPDLQLLGVDVSKRCLDLAEENKARCQARHAEFAQADVLATGDVSPQGQPLPALLKSRASPNWDILISNPPYISSHDFRKTTARSVRKFEPKLALVPPAGVSEIPDDGDLFYPRLLDVADHVHSKVVLFEVADLSQALRVASMAKKKGSWDGVEIWKDEPGAKDDSMVQLEQVVSGLKVLGRGNGRSVVCWRDQGARWLGRT</sequence>
<dbReference type="Gene3D" id="1.10.8.10">
    <property type="entry name" value="DNA helicase RuvA subunit, C-terminal domain"/>
    <property type="match status" value="1"/>
</dbReference>
<organism evidence="4 5">
    <name type="scientific">Phyllosticta capitalensis</name>
    <dbReference type="NCBI Taxonomy" id="121624"/>
    <lineage>
        <taxon>Eukaryota</taxon>
        <taxon>Fungi</taxon>
        <taxon>Dikarya</taxon>
        <taxon>Ascomycota</taxon>
        <taxon>Pezizomycotina</taxon>
        <taxon>Dothideomycetes</taxon>
        <taxon>Dothideomycetes incertae sedis</taxon>
        <taxon>Botryosphaeriales</taxon>
        <taxon>Phyllostictaceae</taxon>
        <taxon>Phyllosticta</taxon>
    </lineage>
</organism>
<reference evidence="4 5" key="1">
    <citation type="submission" date="2024-04" db="EMBL/GenBank/DDBJ databases">
        <title>Phyllosticta paracitricarpa is synonymous to the EU quarantine fungus P. citricarpa based on phylogenomic analyses.</title>
        <authorList>
            <consortium name="Lawrence Berkeley National Laboratory"/>
            <person name="Van Ingen-Buijs V.A."/>
            <person name="Van Westerhoven A.C."/>
            <person name="Haridas S."/>
            <person name="Skiadas P."/>
            <person name="Martin F."/>
            <person name="Groenewald J.Z."/>
            <person name="Crous P.W."/>
            <person name="Seidl M.F."/>
        </authorList>
    </citation>
    <scope>NUCLEOTIDE SEQUENCE [LARGE SCALE GENOMIC DNA]</scope>
    <source>
        <strain evidence="4 5">CBS 123374</strain>
    </source>
</reference>
<keyword evidence="5" id="KW-1185">Reference proteome</keyword>
<gene>
    <name evidence="4" type="ORF">HDK90DRAFT_414534</name>
</gene>
<evidence type="ECO:0000256" key="1">
    <source>
        <dbReference type="ARBA" id="ARBA00022603"/>
    </source>
</evidence>
<dbReference type="CDD" id="cd02440">
    <property type="entry name" value="AdoMet_MTases"/>
    <property type="match status" value="1"/>
</dbReference>
<dbReference type="GO" id="GO:0008168">
    <property type="term" value="F:methyltransferase activity"/>
    <property type="evidence" value="ECO:0007669"/>
    <property type="project" value="UniProtKB-KW"/>
</dbReference>
<dbReference type="Proteomes" id="UP001492380">
    <property type="component" value="Unassembled WGS sequence"/>
</dbReference>
<evidence type="ECO:0000256" key="2">
    <source>
        <dbReference type="ARBA" id="ARBA00022679"/>
    </source>
</evidence>
<proteinExistence type="predicted"/>
<dbReference type="PROSITE" id="PS00092">
    <property type="entry name" value="N6_MTASE"/>
    <property type="match status" value="1"/>
</dbReference>
<evidence type="ECO:0000256" key="3">
    <source>
        <dbReference type="ARBA" id="ARBA00022691"/>
    </source>
</evidence>
<comment type="caution">
    <text evidence="4">The sequence shown here is derived from an EMBL/GenBank/DDBJ whole genome shotgun (WGS) entry which is preliminary data.</text>
</comment>
<evidence type="ECO:0000313" key="4">
    <source>
        <dbReference type="EMBL" id="KAK8235178.1"/>
    </source>
</evidence>
<dbReference type="InterPro" id="IPR004556">
    <property type="entry name" value="HemK-like"/>
</dbReference>